<dbReference type="Proteomes" id="UP001498398">
    <property type="component" value="Unassembled WGS sequence"/>
</dbReference>
<dbReference type="InterPro" id="IPR036047">
    <property type="entry name" value="F-box-like_dom_sf"/>
</dbReference>
<evidence type="ECO:0000259" key="1">
    <source>
        <dbReference type="PROSITE" id="PS50181"/>
    </source>
</evidence>
<comment type="caution">
    <text evidence="2">The sequence shown here is derived from an EMBL/GenBank/DDBJ whole genome shotgun (WGS) entry which is preliminary data.</text>
</comment>
<feature type="domain" description="F-box" evidence="1">
    <location>
        <begin position="2"/>
        <end position="50"/>
    </location>
</feature>
<organism evidence="2 3">
    <name type="scientific">Marasmiellus scandens</name>
    <dbReference type="NCBI Taxonomy" id="2682957"/>
    <lineage>
        <taxon>Eukaryota</taxon>
        <taxon>Fungi</taxon>
        <taxon>Dikarya</taxon>
        <taxon>Basidiomycota</taxon>
        <taxon>Agaricomycotina</taxon>
        <taxon>Agaricomycetes</taxon>
        <taxon>Agaricomycetidae</taxon>
        <taxon>Agaricales</taxon>
        <taxon>Marasmiineae</taxon>
        <taxon>Omphalotaceae</taxon>
        <taxon>Marasmiellus</taxon>
    </lineage>
</organism>
<sequence length="393" mass="45060">MTTTIHDLPKELVQEILIYHCDPLEVGSLSQCSKFFYELISEDRHLWRELYLAQGLDDPEKCVSLIGRPRLEPFDWKEELQAIIRARTILGDVSLCKPHERCGVLKTLLKLVSWVPPLRYPEDKENTSMNLLWVVAVTRGGNFVDSKKIPWEQEQEEKQLRARLHTMLGVVPGDLAKDVILWAREMVYRMDNYTWGNEFGPFRGDGEGRVVVDWVHLKAVHHTISMRLIPPISEEEADFEMLIYPLSAPSTQAVIPESVVDLDLDKVEDWAGVGGVWMLSFCFVDHRLLIRYNESEPGDNTFITDPNFRELFRTLEVKLHVTRTVPDKKHPGRPQIYFVGVMAAPSTSIMNGYVKLTDDDQIRWHFVCGESGNAIWRCGSVSSPGNMELTLLI</sequence>
<keyword evidence="3" id="KW-1185">Reference proteome</keyword>
<protein>
    <recommendedName>
        <fullName evidence="1">F-box domain-containing protein</fullName>
    </recommendedName>
</protein>
<name>A0ABR1JIY2_9AGAR</name>
<dbReference type="EMBL" id="JBANRG010000011">
    <property type="protein sequence ID" value="KAK7462378.1"/>
    <property type="molecule type" value="Genomic_DNA"/>
</dbReference>
<dbReference type="CDD" id="cd09917">
    <property type="entry name" value="F-box_SF"/>
    <property type="match status" value="1"/>
</dbReference>
<dbReference type="Gene3D" id="1.20.1280.50">
    <property type="match status" value="1"/>
</dbReference>
<dbReference type="InterPro" id="IPR001810">
    <property type="entry name" value="F-box_dom"/>
</dbReference>
<gene>
    <name evidence="2" type="ORF">VKT23_007977</name>
</gene>
<accession>A0ABR1JIY2</accession>
<evidence type="ECO:0000313" key="2">
    <source>
        <dbReference type="EMBL" id="KAK7462378.1"/>
    </source>
</evidence>
<dbReference type="PROSITE" id="PS50181">
    <property type="entry name" value="FBOX"/>
    <property type="match status" value="1"/>
</dbReference>
<proteinExistence type="predicted"/>
<evidence type="ECO:0000313" key="3">
    <source>
        <dbReference type="Proteomes" id="UP001498398"/>
    </source>
</evidence>
<dbReference type="SUPFAM" id="SSF81383">
    <property type="entry name" value="F-box domain"/>
    <property type="match status" value="1"/>
</dbReference>
<dbReference type="Pfam" id="PF12937">
    <property type="entry name" value="F-box-like"/>
    <property type="match status" value="1"/>
</dbReference>
<reference evidence="2 3" key="1">
    <citation type="submission" date="2024-01" db="EMBL/GenBank/DDBJ databases">
        <title>A draft genome for the cacao thread blight pathogen Marasmiellus scandens.</title>
        <authorList>
            <person name="Baruah I.K."/>
            <person name="Leung J."/>
            <person name="Bukari Y."/>
            <person name="Amoako-Attah I."/>
            <person name="Meinhardt L.W."/>
            <person name="Bailey B.A."/>
            <person name="Cohen S.P."/>
        </authorList>
    </citation>
    <scope>NUCLEOTIDE SEQUENCE [LARGE SCALE GENOMIC DNA]</scope>
    <source>
        <strain evidence="2 3">GH-19</strain>
    </source>
</reference>